<comment type="caution">
    <text evidence="1">The sequence shown here is derived from an EMBL/GenBank/DDBJ whole genome shotgun (WGS) entry which is preliminary data.</text>
</comment>
<protein>
    <submittedName>
        <fullName evidence="1">Uncharacterized protein</fullName>
    </submittedName>
</protein>
<dbReference type="EMBL" id="CM042013">
    <property type="protein sequence ID" value="KAI3736978.1"/>
    <property type="molecule type" value="Genomic_DNA"/>
</dbReference>
<organism evidence="1 2">
    <name type="scientific">Cichorium intybus</name>
    <name type="common">Chicory</name>
    <dbReference type="NCBI Taxonomy" id="13427"/>
    <lineage>
        <taxon>Eukaryota</taxon>
        <taxon>Viridiplantae</taxon>
        <taxon>Streptophyta</taxon>
        <taxon>Embryophyta</taxon>
        <taxon>Tracheophyta</taxon>
        <taxon>Spermatophyta</taxon>
        <taxon>Magnoliopsida</taxon>
        <taxon>eudicotyledons</taxon>
        <taxon>Gunneridae</taxon>
        <taxon>Pentapetalae</taxon>
        <taxon>asterids</taxon>
        <taxon>campanulids</taxon>
        <taxon>Asterales</taxon>
        <taxon>Asteraceae</taxon>
        <taxon>Cichorioideae</taxon>
        <taxon>Cichorieae</taxon>
        <taxon>Cichoriinae</taxon>
        <taxon>Cichorium</taxon>
    </lineage>
</organism>
<sequence length="384" mass="41163">MTDQRSSFRFRVPRLRPTVPPNSATTTTTQTPKRTLPIRPPPQSPPPLPPPIQPQGTAPAPPPPLPVVSSPASPPPPPTPPIQPMVTVPAPPPEPPAEPSTAPPEPPAEPSAAPPEPSVEPSTAPAPPPPSPPHSSSEATKTESQPSSPSQTAIQSRDSSQPQPPSPSYISTQPHLSAKPPPTSPPTSPPHRHPSPPPTKAISALPSSPTVTAKKEEALPVITLAGDNRGTSMCIGYVAPKREMPIHIHRKYKVNPDEIADTTSDGEESSKENEIENDSYINCNIQGINNSMLFNCSITQRNPGVHLGSICNPNNVKKRKRKSTNKVKVNIPPSQNSTFRRRCLRGLFMESSSSEPDHPEKPRRHGCRHVCGENSNKDDKTVVL</sequence>
<reference evidence="2" key="1">
    <citation type="journal article" date="2022" name="Mol. Ecol. Resour.">
        <title>The genomes of chicory, endive, great burdock and yacon provide insights into Asteraceae palaeo-polyploidization history and plant inulin production.</title>
        <authorList>
            <person name="Fan W."/>
            <person name="Wang S."/>
            <person name="Wang H."/>
            <person name="Wang A."/>
            <person name="Jiang F."/>
            <person name="Liu H."/>
            <person name="Zhao H."/>
            <person name="Xu D."/>
            <person name="Zhang Y."/>
        </authorList>
    </citation>
    <scope>NUCLEOTIDE SEQUENCE [LARGE SCALE GENOMIC DNA]</scope>
    <source>
        <strain evidence="2">cv. Punajuju</strain>
    </source>
</reference>
<dbReference type="Proteomes" id="UP001055811">
    <property type="component" value="Linkage Group LG05"/>
</dbReference>
<keyword evidence="2" id="KW-1185">Reference proteome</keyword>
<accession>A0ACB9CS26</accession>
<reference evidence="1 2" key="2">
    <citation type="journal article" date="2022" name="Mol. Ecol. Resour.">
        <title>The genomes of chicory, endive, great burdock and yacon provide insights into Asteraceae paleo-polyploidization history and plant inulin production.</title>
        <authorList>
            <person name="Fan W."/>
            <person name="Wang S."/>
            <person name="Wang H."/>
            <person name="Wang A."/>
            <person name="Jiang F."/>
            <person name="Liu H."/>
            <person name="Zhao H."/>
            <person name="Xu D."/>
            <person name="Zhang Y."/>
        </authorList>
    </citation>
    <scope>NUCLEOTIDE SEQUENCE [LARGE SCALE GENOMIC DNA]</scope>
    <source>
        <strain evidence="2">cv. Punajuju</strain>
        <tissue evidence="1">Leaves</tissue>
    </source>
</reference>
<name>A0ACB9CS26_CICIN</name>
<gene>
    <name evidence="1" type="ORF">L2E82_26969</name>
</gene>
<proteinExistence type="predicted"/>
<evidence type="ECO:0000313" key="2">
    <source>
        <dbReference type="Proteomes" id="UP001055811"/>
    </source>
</evidence>
<evidence type="ECO:0000313" key="1">
    <source>
        <dbReference type="EMBL" id="KAI3736978.1"/>
    </source>
</evidence>